<keyword evidence="3" id="KW-1185">Reference proteome</keyword>
<dbReference type="InterPro" id="IPR006311">
    <property type="entry name" value="TAT_signal"/>
</dbReference>
<feature type="domain" description="IPT/TIG" evidence="1">
    <location>
        <begin position="52"/>
        <end position="127"/>
    </location>
</feature>
<dbReference type="InterPro" id="IPR014756">
    <property type="entry name" value="Ig_E-set"/>
</dbReference>
<organism evidence="2 3">
    <name type="scientific">Hymenobacter monticola</name>
    <dbReference type="NCBI Taxonomy" id="1705399"/>
    <lineage>
        <taxon>Bacteria</taxon>
        <taxon>Pseudomonadati</taxon>
        <taxon>Bacteroidota</taxon>
        <taxon>Cytophagia</taxon>
        <taxon>Cytophagales</taxon>
        <taxon>Hymenobacteraceae</taxon>
        <taxon>Hymenobacter</taxon>
    </lineage>
</organism>
<dbReference type="InterPro" id="IPR013783">
    <property type="entry name" value="Ig-like_fold"/>
</dbReference>
<reference evidence="2 3" key="1">
    <citation type="submission" date="2022-03" db="EMBL/GenBank/DDBJ databases">
        <title>Hymenobactersp. isolated from the air.</title>
        <authorList>
            <person name="Won M."/>
            <person name="Kwon S.-W."/>
        </authorList>
    </citation>
    <scope>NUCLEOTIDE SEQUENCE [LARGE SCALE GENOMIC DNA]</scope>
    <source>
        <strain evidence="2 3">KACC 22596</strain>
    </source>
</reference>
<name>A0ABY4B871_9BACT</name>
<gene>
    <name evidence="2" type="ORF">MTP16_06925</name>
</gene>
<protein>
    <submittedName>
        <fullName evidence="2">Ferritin-like domain-containing protein</fullName>
    </submittedName>
</protein>
<dbReference type="InterPro" id="IPR009078">
    <property type="entry name" value="Ferritin-like_SF"/>
</dbReference>
<dbReference type="CDD" id="cd00102">
    <property type="entry name" value="IPT"/>
    <property type="match status" value="1"/>
</dbReference>
<evidence type="ECO:0000313" key="3">
    <source>
        <dbReference type="Proteomes" id="UP000831390"/>
    </source>
</evidence>
<dbReference type="Gene3D" id="2.60.40.10">
    <property type="entry name" value="Immunoglobulins"/>
    <property type="match status" value="2"/>
</dbReference>
<evidence type="ECO:0000313" key="2">
    <source>
        <dbReference type="EMBL" id="UOE35375.1"/>
    </source>
</evidence>
<dbReference type="RefSeq" id="WP_243517200.1">
    <property type="nucleotide sequence ID" value="NZ_CP094534.1"/>
</dbReference>
<dbReference type="PROSITE" id="PS51318">
    <property type="entry name" value="TAT"/>
    <property type="match status" value="1"/>
</dbReference>
<feature type="domain" description="IPT/TIG" evidence="1">
    <location>
        <begin position="136"/>
        <end position="211"/>
    </location>
</feature>
<dbReference type="Pfam" id="PF13668">
    <property type="entry name" value="Ferritin_2"/>
    <property type="match status" value="1"/>
</dbReference>
<dbReference type="SUPFAM" id="SSF81296">
    <property type="entry name" value="E set domains"/>
    <property type="match status" value="2"/>
</dbReference>
<proteinExistence type="predicted"/>
<dbReference type="SUPFAM" id="SSF47240">
    <property type="entry name" value="Ferritin-like"/>
    <property type="match status" value="1"/>
</dbReference>
<evidence type="ECO:0000259" key="1">
    <source>
        <dbReference type="Pfam" id="PF01833"/>
    </source>
</evidence>
<dbReference type="Proteomes" id="UP000831390">
    <property type="component" value="Chromosome"/>
</dbReference>
<accession>A0ABY4B871</accession>
<dbReference type="EMBL" id="CP094534">
    <property type="protein sequence ID" value="UOE35375.1"/>
    <property type="molecule type" value="Genomic_DNA"/>
</dbReference>
<dbReference type="CDD" id="cd00657">
    <property type="entry name" value="Ferritin_like"/>
    <property type="match status" value="1"/>
</dbReference>
<dbReference type="Pfam" id="PF01833">
    <property type="entry name" value="TIG"/>
    <property type="match status" value="2"/>
</dbReference>
<dbReference type="InterPro" id="IPR002909">
    <property type="entry name" value="IPT_dom"/>
</dbReference>
<sequence>MSSLHSLAQAAGQPLPRRSFLQYTGAGVAAGSLWLAGCSKKEDPVVPTTPAPAIASFSPGSGAPGAAVTLTGTNFTGATAVTVGGVVAFFNVAGPTTINLLVPATAQTGAIVVTTPGGTATSSSSFTVLPATQAATITGFTPSSAAPGTVVTVSGTNLGGATAVTLNNVAITGFTVVNATTITFTVPAGAASGLLVVTTPAGTATSSISFTVLVALVNVGTGDVGVLNYAYALEQLEAAFYTRVRTGAYYTSLAAGSAEKQMLDDLYYHEIIHREFFKAAITTGRITDGLVADFSVIDFNNRAGVLTNAKTFEDLGVAAYNGAARFLTSPAYLALAGKIVSVEARHAALLRDLLQEGNFVGSDVVSVTSTSLEISKLPADVVAVANNFLAVGSKLDVSGLV</sequence>